<dbReference type="AlphaFoldDB" id="A0A1M5XIP7"/>
<dbReference type="PANTHER" id="PTHR43734:SF1">
    <property type="entry name" value="PHYTOENE DESATURASE"/>
    <property type="match status" value="1"/>
</dbReference>
<comment type="similarity">
    <text evidence="4">Belongs to the carotenoid/retinoid oxidoreductase family. CrtN subfamily.</text>
</comment>
<dbReference type="STRING" id="1121306.SAMN02745196_02282"/>
<evidence type="ECO:0000313" key="8">
    <source>
        <dbReference type="EMBL" id="SHH99619.1"/>
    </source>
</evidence>
<dbReference type="SUPFAM" id="SSF51905">
    <property type="entry name" value="FAD/NAD(P)-binding domain"/>
    <property type="match status" value="1"/>
</dbReference>
<organism evidence="8 9">
    <name type="scientific">Clostridium collagenovorans DSM 3089</name>
    <dbReference type="NCBI Taxonomy" id="1121306"/>
    <lineage>
        <taxon>Bacteria</taxon>
        <taxon>Bacillati</taxon>
        <taxon>Bacillota</taxon>
        <taxon>Clostridia</taxon>
        <taxon>Eubacteriales</taxon>
        <taxon>Clostridiaceae</taxon>
        <taxon>Clostridium</taxon>
    </lineage>
</organism>
<dbReference type="PANTHER" id="PTHR43734">
    <property type="entry name" value="PHYTOENE DESATURASE"/>
    <property type="match status" value="1"/>
</dbReference>
<evidence type="ECO:0000256" key="1">
    <source>
        <dbReference type="ARBA" id="ARBA00004829"/>
    </source>
</evidence>
<dbReference type="GO" id="GO:0016117">
    <property type="term" value="P:carotenoid biosynthetic process"/>
    <property type="evidence" value="ECO:0007669"/>
    <property type="project" value="UniProtKB-KW"/>
</dbReference>
<keyword evidence="3 5" id="KW-0560">Oxidoreductase</keyword>
<evidence type="ECO:0000259" key="7">
    <source>
        <dbReference type="Pfam" id="PF01593"/>
    </source>
</evidence>
<dbReference type="Proteomes" id="UP000184526">
    <property type="component" value="Unassembled WGS sequence"/>
</dbReference>
<evidence type="ECO:0000313" key="9">
    <source>
        <dbReference type="Proteomes" id="UP000184526"/>
    </source>
</evidence>
<protein>
    <submittedName>
        <fullName evidence="8">Phytoene desaturase</fullName>
    </submittedName>
</protein>
<dbReference type="InterPro" id="IPR036188">
    <property type="entry name" value="FAD/NAD-bd_sf"/>
</dbReference>
<dbReference type="InterPro" id="IPR014105">
    <property type="entry name" value="Carotenoid/retinoid_OxRdtase"/>
</dbReference>
<evidence type="ECO:0000256" key="3">
    <source>
        <dbReference type="ARBA" id="ARBA00023002"/>
    </source>
</evidence>
<feature type="domain" description="Amine oxidase" evidence="7">
    <location>
        <begin position="12"/>
        <end position="475"/>
    </location>
</feature>
<evidence type="ECO:0000256" key="5">
    <source>
        <dbReference type="RuleBase" id="RU362075"/>
    </source>
</evidence>
<keyword evidence="2 5" id="KW-0125">Carotenoid biosynthesis</keyword>
<dbReference type="Pfam" id="PF01593">
    <property type="entry name" value="Amino_oxidase"/>
    <property type="match status" value="1"/>
</dbReference>
<dbReference type="InterPro" id="IPR002937">
    <property type="entry name" value="Amino_oxidase"/>
</dbReference>
<reference evidence="8 9" key="1">
    <citation type="submission" date="2016-11" db="EMBL/GenBank/DDBJ databases">
        <authorList>
            <person name="Jaros S."/>
            <person name="Januszkiewicz K."/>
            <person name="Wedrychowicz H."/>
        </authorList>
    </citation>
    <scope>NUCLEOTIDE SEQUENCE [LARGE SCALE GENOMIC DNA]</scope>
    <source>
        <strain evidence="8 9">DSM 3089</strain>
    </source>
</reference>
<feature type="compositionally biased region" description="Basic and acidic residues" evidence="6">
    <location>
        <begin position="493"/>
        <end position="503"/>
    </location>
</feature>
<gene>
    <name evidence="8" type="ORF">SAMN02745196_02282</name>
</gene>
<dbReference type="GO" id="GO:0016491">
    <property type="term" value="F:oxidoreductase activity"/>
    <property type="evidence" value="ECO:0007669"/>
    <property type="project" value="UniProtKB-KW"/>
</dbReference>
<proteinExistence type="inferred from homology"/>
<name>A0A1M5XIP7_9CLOT</name>
<dbReference type="NCBIfam" id="TIGR02734">
    <property type="entry name" value="crtI_fam"/>
    <property type="match status" value="1"/>
</dbReference>
<keyword evidence="9" id="KW-1185">Reference proteome</keyword>
<dbReference type="OrthoDB" id="9814556at2"/>
<evidence type="ECO:0000256" key="2">
    <source>
        <dbReference type="ARBA" id="ARBA00022746"/>
    </source>
</evidence>
<dbReference type="RefSeq" id="WP_072832139.1">
    <property type="nucleotide sequence ID" value="NZ_FQXP01000008.1"/>
</dbReference>
<dbReference type="EMBL" id="FQXP01000008">
    <property type="protein sequence ID" value="SHH99619.1"/>
    <property type="molecule type" value="Genomic_DNA"/>
</dbReference>
<feature type="region of interest" description="Disordered" evidence="6">
    <location>
        <begin position="493"/>
        <end position="520"/>
    </location>
</feature>
<feature type="compositionally biased region" description="Basic residues" evidence="6">
    <location>
        <begin position="504"/>
        <end position="520"/>
    </location>
</feature>
<comment type="pathway">
    <text evidence="1 5">Carotenoid biosynthesis.</text>
</comment>
<sequence>MNKKVIIIGAGISGLTTAARLLSRGYEVKVVEKQSGVGGKLRRVEGKGYKFDLTASIMIMPSNYKDVFKDVGKNIEDYIKIKKLHTLYRVNFSDKYNFEIYDDINETMKMMQGLEFREDISYIKFIEDAYSTYKFIDKNILRKSFLHIEDYVNYKLVSKGYKLKGFKSSYEYISNYIKSEKLREFLSFQCLYMGISPYSMPAIYSMIPAVTQVQGIGYVEGGVYSYVKVLEKLVLDLGGVIELNSEVKEILVDKEKVTSVITTKEYEKCDIAISSADYSYTVEKLLIDNTLKERKLEKKINDLEYSCSTFILRLGVKKKYNALKVHNMYIGENFKENIECVFEGELPQNPPLYIYCPSAVDQSMAEGGGESMNVMVRVPNLQLSNISWNDNDILMFRNKVINNLKKINGLEDIEDNIEYETYLTPVDLEREYSCYKGAAFGILPNIKQITYKRPKCKLKNIKNLYFLGDSVHPGAGMSIVQLATRELVNEVERDTENTTIHKRDNNKKHKNNKDMNKKRK</sequence>
<accession>A0A1M5XIP7</accession>
<evidence type="ECO:0000256" key="4">
    <source>
        <dbReference type="ARBA" id="ARBA00038322"/>
    </source>
</evidence>
<dbReference type="Gene3D" id="3.50.50.60">
    <property type="entry name" value="FAD/NAD(P)-binding domain"/>
    <property type="match status" value="2"/>
</dbReference>
<evidence type="ECO:0000256" key="6">
    <source>
        <dbReference type="SAM" id="MobiDB-lite"/>
    </source>
</evidence>